<proteinExistence type="predicted"/>
<accession>F9W1K3</accession>
<comment type="caution">
    <text evidence="2">The sequence shown here is derived from an EMBL/GenBank/DDBJ whole genome shotgun (WGS) entry which is preliminary data.</text>
</comment>
<name>F9W1K3_9ACTN</name>
<evidence type="ECO:0000256" key="1">
    <source>
        <dbReference type="SAM" id="MobiDB-lite"/>
    </source>
</evidence>
<dbReference type="eggNOG" id="COG0691">
    <property type="taxonomic scope" value="Bacteria"/>
</dbReference>
<dbReference type="EMBL" id="BACI01000116">
    <property type="protein sequence ID" value="GAA14742.1"/>
    <property type="molecule type" value="Genomic_DNA"/>
</dbReference>
<dbReference type="InterPro" id="IPR000037">
    <property type="entry name" value="SsrA-bd_prot"/>
</dbReference>
<reference evidence="2 3" key="1">
    <citation type="submission" date="2011-05" db="EMBL/GenBank/DDBJ databases">
        <title>Whole genome shotgun sequence of Gordonia alkanivorans NBRC 16433.</title>
        <authorList>
            <person name="Hosoyama A."/>
            <person name="Nakamura S."/>
            <person name="Takarada H."/>
            <person name="Tsuchikane K."/>
            <person name="Yamazaki S."/>
            <person name="Fujita N."/>
        </authorList>
    </citation>
    <scope>NUCLEOTIDE SEQUENCE [LARGE SCALE GENOMIC DNA]</scope>
    <source>
        <strain evidence="2 3">NBRC 16433</strain>
    </source>
</reference>
<feature type="non-terminal residue" evidence="2">
    <location>
        <position position="1"/>
    </location>
</feature>
<feature type="compositionally biased region" description="Basic and acidic residues" evidence="1">
    <location>
        <begin position="13"/>
        <end position="36"/>
    </location>
</feature>
<dbReference type="Proteomes" id="UP000003558">
    <property type="component" value="Unassembled WGS sequence"/>
</dbReference>
<feature type="region of interest" description="Disordered" evidence="1">
    <location>
        <begin position="9"/>
        <end position="42"/>
    </location>
</feature>
<dbReference type="RefSeq" id="WP_006360810.1">
    <property type="nucleotide sequence ID" value="NZ_BACI01000116.1"/>
</dbReference>
<dbReference type="GO" id="GO:0003723">
    <property type="term" value="F:RNA binding"/>
    <property type="evidence" value="ECO:0007669"/>
    <property type="project" value="InterPro"/>
</dbReference>
<dbReference type="Pfam" id="PF01668">
    <property type="entry name" value="SmpB"/>
    <property type="match status" value="1"/>
</dbReference>
<dbReference type="STRING" id="1027371.GOALK_116_00011"/>
<protein>
    <submittedName>
        <fullName evidence="2">Putative SsrA-binding protein</fullName>
    </submittedName>
</protein>
<organism evidence="2 3">
    <name type="scientific">Gordonia alkanivorans NBRC 16433</name>
    <dbReference type="NCBI Taxonomy" id="1027371"/>
    <lineage>
        <taxon>Bacteria</taxon>
        <taxon>Bacillati</taxon>
        <taxon>Actinomycetota</taxon>
        <taxon>Actinomycetes</taxon>
        <taxon>Mycobacteriales</taxon>
        <taxon>Gordoniaceae</taxon>
        <taxon>Gordonia</taxon>
    </lineage>
</organism>
<evidence type="ECO:0000313" key="3">
    <source>
        <dbReference type="Proteomes" id="UP000003558"/>
    </source>
</evidence>
<evidence type="ECO:0000313" key="2">
    <source>
        <dbReference type="EMBL" id="GAA14742.1"/>
    </source>
</evidence>
<sequence>RVKVELALARGKQAHDKRHDIAKRTAQREVEREVGRRVKGMG</sequence>
<gene>
    <name evidence="2" type="ORF">GOALK_116_00011</name>
</gene>
<dbReference type="AlphaFoldDB" id="F9W1K3"/>